<keyword evidence="4" id="KW-1003">Cell membrane</keyword>
<keyword evidence="5 11" id="KW-0812">Transmembrane</keyword>
<proteinExistence type="inferred from homology"/>
<evidence type="ECO:0000256" key="6">
    <source>
        <dbReference type="ARBA" id="ARBA00022989"/>
    </source>
</evidence>
<dbReference type="InterPro" id="IPR047817">
    <property type="entry name" value="ABC2_TM_bact-type"/>
</dbReference>
<keyword evidence="10" id="KW-0804">Transcription</keyword>
<feature type="domain" description="ABC transmembrane type-2" evidence="13">
    <location>
        <begin position="83"/>
        <end position="329"/>
    </location>
</feature>
<feature type="transmembrane region" description="Helical" evidence="11">
    <location>
        <begin position="247"/>
        <end position="264"/>
    </location>
</feature>
<keyword evidence="15" id="KW-1185">Reference proteome</keyword>
<dbReference type="PANTHER" id="PTHR30294:SF38">
    <property type="entry name" value="TRANSPORT PERMEASE PROTEIN"/>
    <property type="match status" value="1"/>
</dbReference>
<protein>
    <submittedName>
        <fullName evidence="14">Uncharacterized protein</fullName>
    </submittedName>
</protein>
<dbReference type="Proteomes" id="UP000007241">
    <property type="component" value="Unassembled WGS sequence"/>
</dbReference>
<evidence type="ECO:0000256" key="11">
    <source>
        <dbReference type="SAM" id="Phobius"/>
    </source>
</evidence>
<dbReference type="PRINTS" id="PR00455">
    <property type="entry name" value="HTHTETR"/>
</dbReference>
<evidence type="ECO:0000256" key="1">
    <source>
        <dbReference type="ARBA" id="ARBA00004651"/>
    </source>
</evidence>
<feature type="transmembrane region" description="Helical" evidence="11">
    <location>
        <begin position="7"/>
        <end position="25"/>
    </location>
</feature>
<dbReference type="STRING" id="684364.F4PFJ9"/>
<feature type="transmembrane region" description="Helical" evidence="11">
    <location>
        <begin position="270"/>
        <end position="291"/>
    </location>
</feature>
<keyword evidence="7" id="KW-0805">Transcription regulation</keyword>
<evidence type="ECO:0000313" key="14">
    <source>
        <dbReference type="EMBL" id="EGF75994.1"/>
    </source>
</evidence>
<dbReference type="Pfam" id="PF00440">
    <property type="entry name" value="TetR_N"/>
    <property type="match status" value="1"/>
</dbReference>
<gene>
    <name evidence="14" type="ORF">BATDEDRAFT_93146</name>
</gene>
<dbReference type="SUPFAM" id="SSF48498">
    <property type="entry name" value="Tetracyclin repressor-like, C-terminal domain"/>
    <property type="match status" value="1"/>
</dbReference>
<evidence type="ECO:0000256" key="3">
    <source>
        <dbReference type="ARBA" id="ARBA00022448"/>
    </source>
</evidence>
<dbReference type="PROSITE" id="PS51012">
    <property type="entry name" value="ABC_TM2"/>
    <property type="match status" value="1"/>
</dbReference>
<evidence type="ECO:0000256" key="2">
    <source>
        <dbReference type="ARBA" id="ARBA00007783"/>
    </source>
</evidence>
<evidence type="ECO:0000259" key="12">
    <source>
        <dbReference type="PROSITE" id="PS50977"/>
    </source>
</evidence>
<dbReference type="PROSITE" id="PS50977">
    <property type="entry name" value="HTH_TETR_2"/>
    <property type="match status" value="1"/>
</dbReference>
<evidence type="ECO:0000259" key="13">
    <source>
        <dbReference type="PROSITE" id="PS51012"/>
    </source>
</evidence>
<keyword evidence="8" id="KW-0238">DNA-binding</keyword>
<dbReference type="PANTHER" id="PTHR30294">
    <property type="entry name" value="MEMBRANE COMPONENT OF ABC TRANSPORTER YHHJ-RELATED"/>
    <property type="match status" value="1"/>
</dbReference>
<dbReference type="InterPro" id="IPR051449">
    <property type="entry name" value="ABC-2_transporter_component"/>
</dbReference>
<dbReference type="FunFam" id="1.10.10.60:FF:000141">
    <property type="entry name" value="TetR family transcriptional regulator"/>
    <property type="match status" value="1"/>
</dbReference>
<keyword evidence="6 11" id="KW-1133">Transmembrane helix</keyword>
<dbReference type="InParanoid" id="F4PFJ9"/>
<reference evidence="14 15" key="1">
    <citation type="submission" date="2009-12" db="EMBL/GenBank/DDBJ databases">
        <title>The draft genome of Batrachochytrium dendrobatidis.</title>
        <authorList>
            <consortium name="US DOE Joint Genome Institute (JGI-PGF)"/>
            <person name="Kuo A."/>
            <person name="Salamov A."/>
            <person name="Schmutz J."/>
            <person name="Lucas S."/>
            <person name="Pitluck S."/>
            <person name="Rosenblum E."/>
            <person name="Stajich J."/>
            <person name="Eisen M."/>
            <person name="Grigoriev I.V."/>
        </authorList>
    </citation>
    <scope>NUCLEOTIDE SEQUENCE [LARGE SCALE GENOMIC DNA]</scope>
    <source>
        <strain evidence="15">JAM81 / FGSC 10211</strain>
    </source>
</reference>
<feature type="transmembrane region" description="Helical" evidence="11">
    <location>
        <begin position="214"/>
        <end position="235"/>
    </location>
</feature>
<dbReference type="AlphaFoldDB" id="F4PFJ9"/>
<evidence type="ECO:0000313" key="15">
    <source>
        <dbReference type="Proteomes" id="UP000007241"/>
    </source>
</evidence>
<dbReference type="SUPFAM" id="SSF46689">
    <property type="entry name" value="Homeodomain-like"/>
    <property type="match status" value="1"/>
</dbReference>
<dbReference type="InterPro" id="IPR036271">
    <property type="entry name" value="Tet_transcr_reg_TetR-rel_C_sf"/>
</dbReference>
<feature type="transmembrane region" description="Helical" evidence="11">
    <location>
        <begin position="134"/>
        <end position="157"/>
    </location>
</feature>
<organism evidence="14 15">
    <name type="scientific">Batrachochytrium dendrobatidis (strain JAM81 / FGSC 10211)</name>
    <name type="common">Frog chytrid fungus</name>
    <dbReference type="NCBI Taxonomy" id="684364"/>
    <lineage>
        <taxon>Eukaryota</taxon>
        <taxon>Fungi</taxon>
        <taxon>Fungi incertae sedis</taxon>
        <taxon>Chytridiomycota</taxon>
        <taxon>Chytridiomycota incertae sedis</taxon>
        <taxon>Chytridiomycetes</taxon>
        <taxon>Rhizophydiales</taxon>
        <taxon>Rhizophydiales incertae sedis</taxon>
        <taxon>Batrachochytrium</taxon>
    </lineage>
</organism>
<evidence type="ECO:0000256" key="7">
    <source>
        <dbReference type="ARBA" id="ARBA00023015"/>
    </source>
</evidence>
<dbReference type="GO" id="GO:0003677">
    <property type="term" value="F:DNA binding"/>
    <property type="evidence" value="ECO:0007669"/>
    <property type="project" value="UniProtKB-KW"/>
</dbReference>
<accession>F4PFJ9</accession>
<dbReference type="EMBL" id="GL882937">
    <property type="protein sequence ID" value="EGF75994.1"/>
    <property type="molecule type" value="Genomic_DNA"/>
</dbReference>
<comment type="similarity">
    <text evidence="2">Belongs to the ABC-2 integral membrane protein family.</text>
</comment>
<name>F4PFJ9_BATDJ</name>
<evidence type="ECO:0000256" key="10">
    <source>
        <dbReference type="ARBA" id="ARBA00023163"/>
    </source>
</evidence>
<dbReference type="PROSITE" id="PS01081">
    <property type="entry name" value="HTH_TETR_1"/>
    <property type="match status" value="1"/>
</dbReference>
<dbReference type="Pfam" id="PF12698">
    <property type="entry name" value="ABC2_membrane_3"/>
    <property type="match status" value="1"/>
</dbReference>
<dbReference type="Gene3D" id="1.10.357.10">
    <property type="entry name" value="Tetracycline Repressor, domain 2"/>
    <property type="match status" value="1"/>
</dbReference>
<dbReference type="InterPro" id="IPR009057">
    <property type="entry name" value="Homeodomain-like_sf"/>
</dbReference>
<evidence type="ECO:0000256" key="9">
    <source>
        <dbReference type="ARBA" id="ARBA00023136"/>
    </source>
</evidence>
<dbReference type="InterPro" id="IPR001647">
    <property type="entry name" value="HTH_TetR"/>
</dbReference>
<dbReference type="OrthoDB" id="6372249at2759"/>
<dbReference type="HOGENOM" id="CLU_537442_0_0_1"/>
<evidence type="ECO:0000256" key="8">
    <source>
        <dbReference type="ARBA" id="ARBA00023125"/>
    </source>
</evidence>
<dbReference type="InterPro" id="IPR023772">
    <property type="entry name" value="DNA-bd_HTH_TetR-type_CS"/>
</dbReference>
<feature type="transmembrane region" description="Helical" evidence="11">
    <location>
        <begin position="178"/>
        <end position="202"/>
    </location>
</feature>
<dbReference type="InterPro" id="IPR013525">
    <property type="entry name" value="ABC2_TM"/>
</dbReference>
<dbReference type="GO" id="GO:0140359">
    <property type="term" value="F:ABC-type transporter activity"/>
    <property type="evidence" value="ECO:0007669"/>
    <property type="project" value="InterPro"/>
</dbReference>
<dbReference type="Gene3D" id="1.10.10.60">
    <property type="entry name" value="Homeodomain-like"/>
    <property type="match status" value="1"/>
</dbReference>
<sequence>MRDKRTLALLIFAPILVLTMLYLVFDGDDYIPKVGLVDVPEMIMGQIDLEDAEITEYRNETEANDDLVNQEIDGYVVLDGQTPSIFLEGSDPSVNGATLKWIQSAFVNLQQNGNSTELEVDYLHGSSEMGSFDYFGPVLLGFFVFFFVFLIAGVSFIRERTTGTLERLLSTPLRKWEIVMGYVFGFGIFTMIQSTIIAWYAIYVLDMMMEGTFIYVLIITLAIALTALTLGILISSFANNELQMIQFIPIVVIPQIFFSGLFNLETISDWLSWIVPFTPLYYAADALRDVMIRGMNKDKRRYTMSNDELKLTEKQKAILDAATELFAEQGFAGTSTSEIAKKADVAEGTIFKHFKSKKGLLLSVISPMIKVVAPMVKNDMNKILDRDFDKFEDFIREFIDNRIKFVVKNMTLFRVLIQEIPFHPELKEQFIEHIGKDMLGRVRQIIEYYQEKGQIRKMPIDSVMRVIVSTVFGHVIAKLLIIGEAEWDEEAELDRTIQFLMNGLAPE</sequence>
<keyword evidence="3" id="KW-0813">Transport</keyword>
<dbReference type="GO" id="GO:0005886">
    <property type="term" value="C:plasma membrane"/>
    <property type="evidence" value="ECO:0000318"/>
    <property type="project" value="GO_Central"/>
</dbReference>
<keyword evidence="9 11" id="KW-0472">Membrane</keyword>
<comment type="subcellular location">
    <subcellularLocation>
        <location evidence="1">Cell membrane</location>
        <topology evidence="1">Multi-pass membrane protein</topology>
    </subcellularLocation>
</comment>
<evidence type="ECO:0000256" key="5">
    <source>
        <dbReference type="ARBA" id="ARBA00022692"/>
    </source>
</evidence>
<feature type="domain" description="HTH tetR-type" evidence="12">
    <location>
        <begin position="312"/>
        <end position="372"/>
    </location>
</feature>
<evidence type="ECO:0000256" key="4">
    <source>
        <dbReference type="ARBA" id="ARBA00022475"/>
    </source>
</evidence>